<evidence type="ECO:0000313" key="5">
    <source>
        <dbReference type="RefSeq" id="XP_018322322.1"/>
    </source>
</evidence>
<evidence type="ECO:0000256" key="3">
    <source>
        <dbReference type="SAM" id="SignalP"/>
    </source>
</evidence>
<dbReference type="GeneID" id="108735032"/>
<reference evidence="5" key="1">
    <citation type="submission" date="2025-08" db="UniProtKB">
        <authorList>
            <consortium name="RefSeq"/>
        </authorList>
    </citation>
    <scope>IDENTIFICATION</scope>
    <source>
        <tissue evidence="5">Entire body</tissue>
    </source>
</reference>
<keyword evidence="3" id="KW-0732">Signal</keyword>
<dbReference type="Pfam" id="PF00379">
    <property type="entry name" value="Chitin_bind_4"/>
    <property type="match status" value="1"/>
</dbReference>
<feature type="signal peptide" evidence="3">
    <location>
        <begin position="1"/>
        <end position="31"/>
    </location>
</feature>
<evidence type="ECO:0000313" key="4">
    <source>
        <dbReference type="Proteomes" id="UP000192223"/>
    </source>
</evidence>
<accession>A0A1W4WPC7</accession>
<evidence type="ECO:0000256" key="2">
    <source>
        <dbReference type="PROSITE-ProRule" id="PRU00497"/>
    </source>
</evidence>
<dbReference type="OrthoDB" id="6382835at2759"/>
<dbReference type="InParanoid" id="A0A1W4WPC7"/>
<dbReference type="PROSITE" id="PS00233">
    <property type="entry name" value="CHIT_BIND_RR_1"/>
    <property type="match status" value="1"/>
</dbReference>
<dbReference type="RefSeq" id="XP_018322322.1">
    <property type="nucleotide sequence ID" value="XM_018466820.1"/>
</dbReference>
<dbReference type="GO" id="GO:0042302">
    <property type="term" value="F:structural constituent of cuticle"/>
    <property type="evidence" value="ECO:0007669"/>
    <property type="project" value="UniProtKB-UniRule"/>
</dbReference>
<gene>
    <name evidence="5" type="primary">LOC108735032</name>
</gene>
<keyword evidence="4" id="KW-1185">Reference proteome</keyword>
<protein>
    <submittedName>
        <fullName evidence="5">Endochitinase A-like isoform X1</fullName>
    </submittedName>
</protein>
<dbReference type="InterPro" id="IPR000618">
    <property type="entry name" value="Insect_cuticle"/>
</dbReference>
<evidence type="ECO:0000256" key="1">
    <source>
        <dbReference type="ARBA" id="ARBA00022460"/>
    </source>
</evidence>
<sequence length="729" mass="74890">MYVSSMKNGNYYEFLFQLLLQIALNALLTEALEDPDLVRNCGDAKALALGLNPTKAYLPPHPQPQVQYYSQPQISVESAHIQPQIQYISEPQPQPQLQYNAIQPELHIKSVAYTTPPVGISYAPAAVKSAEQNYAVTAGLSTYGSPKYLLGAKSSSIPSSISSYSSSSSQAAAAQASSSHSSSNSYSSILSAPKLASGISVGTGSEAYSYGSNEALGYGSNYGGVSAYEYSAPAAVSTAVKSVAVPFLSAKISPSIQYASKETSSAAAAASASAASAYNSQLSTAAYNQNIPIGVKYAPTVLSPVSKYSLASDVSSNYLSSDAYNSKNIYAASVKPAVSVGYAASPVLTYNSPVTVQKVLDNSLSSGSSSSYSSSSSSSEAQSSLLGSSIKAANPVVYSAPSVYSTGTTGLGSSSAGSKYSLASDVSTSYSSLGSEQGLLKVSSPAVYASPVVSSVYSGPSIQQSSSSSSLDLSQKGASSYSYSSVHAAPVPSIAYSAGPVVSKTSSSSSSANLAHGGSSSYSYSSGNLGSQIHGAPVASVAYAAPSSVIQKSSSVSSNLAHDAASSYSYSSGNLGQVGAVGVKNLVTAPVAVKVPAPAPAIAYASFPSVSTSHISGDASGHGQGLVAAAPTAFTYVTPDSNGKAGKDHEKEKHGKYYNAHPQYYFEYYVNDPHTGDIKEQKEERNGDIVNGHYSLVEPDGNIRTVSYKADWETGFHATVTNSKRTVKA</sequence>
<name>A0A1W4WPC7_AGRPL</name>
<dbReference type="InterPro" id="IPR031311">
    <property type="entry name" value="CHIT_BIND_RR_consensus"/>
</dbReference>
<feature type="chain" id="PRO_5010690754" evidence="3">
    <location>
        <begin position="32"/>
        <end position="729"/>
    </location>
</feature>
<dbReference type="STRING" id="224129.A0A1W4WPC7"/>
<keyword evidence="1 2" id="KW-0193">Cuticle</keyword>
<organism evidence="4 5">
    <name type="scientific">Agrilus planipennis</name>
    <name type="common">Emerald ash borer</name>
    <name type="synonym">Agrilus marcopoli</name>
    <dbReference type="NCBI Taxonomy" id="224129"/>
    <lineage>
        <taxon>Eukaryota</taxon>
        <taxon>Metazoa</taxon>
        <taxon>Ecdysozoa</taxon>
        <taxon>Arthropoda</taxon>
        <taxon>Hexapoda</taxon>
        <taxon>Insecta</taxon>
        <taxon>Pterygota</taxon>
        <taxon>Neoptera</taxon>
        <taxon>Endopterygota</taxon>
        <taxon>Coleoptera</taxon>
        <taxon>Polyphaga</taxon>
        <taxon>Elateriformia</taxon>
        <taxon>Buprestoidea</taxon>
        <taxon>Buprestidae</taxon>
        <taxon>Agrilinae</taxon>
        <taxon>Agrilus</taxon>
    </lineage>
</organism>
<dbReference type="AlphaFoldDB" id="A0A1W4WPC7"/>
<dbReference type="PROSITE" id="PS51155">
    <property type="entry name" value="CHIT_BIND_RR_2"/>
    <property type="match status" value="1"/>
</dbReference>
<dbReference type="Proteomes" id="UP000192223">
    <property type="component" value="Unplaced"/>
</dbReference>
<proteinExistence type="predicted"/>
<dbReference type="KEGG" id="apln:108735032"/>